<keyword evidence="1" id="KW-0812">Transmembrane</keyword>
<dbReference type="NCBIfam" id="NF041646">
    <property type="entry name" value="VC0807_fam"/>
    <property type="match status" value="1"/>
</dbReference>
<dbReference type="EMBL" id="JBHUKU010000021">
    <property type="protein sequence ID" value="MFD2463509.1"/>
    <property type="molecule type" value="Genomic_DNA"/>
</dbReference>
<keyword evidence="1" id="KW-1133">Transmembrane helix</keyword>
<evidence type="ECO:0000256" key="1">
    <source>
        <dbReference type="SAM" id="Phobius"/>
    </source>
</evidence>
<feature type="transmembrane region" description="Helical" evidence="1">
    <location>
        <begin position="69"/>
        <end position="88"/>
    </location>
</feature>
<dbReference type="RefSeq" id="WP_345400403.1">
    <property type="nucleotide sequence ID" value="NZ_BAABHG010000011.1"/>
</dbReference>
<feature type="transmembrane region" description="Helical" evidence="1">
    <location>
        <begin position="100"/>
        <end position="119"/>
    </location>
</feature>
<feature type="transmembrane region" description="Helical" evidence="1">
    <location>
        <begin position="157"/>
        <end position="177"/>
    </location>
</feature>
<protein>
    <submittedName>
        <fullName evidence="2">VC0807 family protein</fullName>
    </submittedName>
</protein>
<feature type="transmembrane region" description="Helical" evidence="1">
    <location>
        <begin position="12"/>
        <end position="34"/>
    </location>
</feature>
<evidence type="ECO:0000313" key="2">
    <source>
        <dbReference type="EMBL" id="MFD2463509.1"/>
    </source>
</evidence>
<feature type="transmembrane region" description="Helical" evidence="1">
    <location>
        <begin position="40"/>
        <end position="62"/>
    </location>
</feature>
<proteinExistence type="predicted"/>
<gene>
    <name evidence="2" type="ORF">ACFSYJ_33190</name>
</gene>
<reference evidence="3" key="1">
    <citation type="journal article" date="2019" name="Int. J. Syst. Evol. Microbiol.">
        <title>The Global Catalogue of Microorganisms (GCM) 10K type strain sequencing project: providing services to taxonomists for standard genome sequencing and annotation.</title>
        <authorList>
            <consortium name="The Broad Institute Genomics Platform"/>
            <consortium name="The Broad Institute Genome Sequencing Center for Infectious Disease"/>
            <person name="Wu L."/>
            <person name="Ma J."/>
        </authorList>
    </citation>
    <scope>NUCLEOTIDE SEQUENCE [LARGE SCALE GENOMIC DNA]</scope>
    <source>
        <strain evidence="3">CGMCC 4.7643</strain>
    </source>
</reference>
<keyword evidence="1" id="KW-0472">Membrane</keyword>
<name>A0ABW5GRR5_9PSEU</name>
<keyword evidence="3" id="KW-1185">Reference proteome</keyword>
<organism evidence="2 3">
    <name type="scientific">Amycolatopsis samaneae</name>
    <dbReference type="NCBI Taxonomy" id="664691"/>
    <lineage>
        <taxon>Bacteria</taxon>
        <taxon>Bacillati</taxon>
        <taxon>Actinomycetota</taxon>
        <taxon>Actinomycetes</taxon>
        <taxon>Pseudonocardiales</taxon>
        <taxon>Pseudonocardiaceae</taxon>
        <taxon>Amycolatopsis</taxon>
    </lineage>
</organism>
<dbReference type="Proteomes" id="UP001597419">
    <property type="component" value="Unassembled WGS sequence"/>
</dbReference>
<evidence type="ECO:0000313" key="3">
    <source>
        <dbReference type="Proteomes" id="UP001597419"/>
    </source>
</evidence>
<comment type="caution">
    <text evidence="2">The sequence shown here is derived from an EMBL/GenBank/DDBJ whole genome shotgun (WGS) entry which is preliminary data.</text>
</comment>
<sequence>MTQHTEAKRGTSLARTMISTLFLDIGLSVLAYYVAELLGASTYVSLLAGTVVAGVRTIWVAVAQRRVDPLSLTLMLLFGAGLGLSFLSGDPRLLLAKESATTFVAGALLVGSCLIRRPLAYYAARRFARSAGGDERDEFEATAQGAAMRRRWYRVSLVWGGVLLADAVLRIGVVYALPLGVAANISQALMIVAFAALIGWTLLTRHQTTRVA</sequence>
<feature type="transmembrane region" description="Helical" evidence="1">
    <location>
        <begin position="183"/>
        <end position="203"/>
    </location>
</feature>
<accession>A0ABW5GRR5</accession>